<organism evidence="1 2">
    <name type="scientific">Nephila pilipes</name>
    <name type="common">Giant wood spider</name>
    <name type="synonym">Nephila maculata</name>
    <dbReference type="NCBI Taxonomy" id="299642"/>
    <lineage>
        <taxon>Eukaryota</taxon>
        <taxon>Metazoa</taxon>
        <taxon>Ecdysozoa</taxon>
        <taxon>Arthropoda</taxon>
        <taxon>Chelicerata</taxon>
        <taxon>Arachnida</taxon>
        <taxon>Araneae</taxon>
        <taxon>Araneomorphae</taxon>
        <taxon>Entelegynae</taxon>
        <taxon>Araneoidea</taxon>
        <taxon>Nephilidae</taxon>
        <taxon>Nephila</taxon>
    </lineage>
</organism>
<evidence type="ECO:0000313" key="1">
    <source>
        <dbReference type="EMBL" id="GFS48329.1"/>
    </source>
</evidence>
<comment type="caution">
    <text evidence="1">The sequence shown here is derived from an EMBL/GenBank/DDBJ whole genome shotgun (WGS) entry which is preliminary data.</text>
</comment>
<evidence type="ECO:0000313" key="2">
    <source>
        <dbReference type="Proteomes" id="UP000887013"/>
    </source>
</evidence>
<name>A0A8X6JZE9_NEPPI</name>
<sequence length="57" mass="6469">DSLVPLQFPSMPGWQEPGFRAASDPVPNTIPSFRIRSNLTHNQSRTTCRNSCEWPIK</sequence>
<dbReference type="EMBL" id="BMAW01045159">
    <property type="protein sequence ID" value="GFS48329.1"/>
    <property type="molecule type" value="Genomic_DNA"/>
</dbReference>
<protein>
    <submittedName>
        <fullName evidence="1">Uncharacterized protein</fullName>
    </submittedName>
</protein>
<dbReference type="AlphaFoldDB" id="A0A8X6JZE9"/>
<gene>
    <name evidence="1" type="ORF">NPIL_551671</name>
</gene>
<keyword evidence="2" id="KW-1185">Reference proteome</keyword>
<feature type="non-terminal residue" evidence="1">
    <location>
        <position position="1"/>
    </location>
</feature>
<proteinExistence type="predicted"/>
<reference evidence="1" key="1">
    <citation type="submission" date="2020-08" db="EMBL/GenBank/DDBJ databases">
        <title>Multicomponent nature underlies the extraordinary mechanical properties of spider dragline silk.</title>
        <authorList>
            <person name="Kono N."/>
            <person name="Nakamura H."/>
            <person name="Mori M."/>
            <person name="Yoshida Y."/>
            <person name="Ohtoshi R."/>
            <person name="Malay A.D."/>
            <person name="Moran D.A.P."/>
            <person name="Tomita M."/>
            <person name="Numata K."/>
            <person name="Arakawa K."/>
        </authorList>
    </citation>
    <scope>NUCLEOTIDE SEQUENCE</scope>
</reference>
<dbReference type="Proteomes" id="UP000887013">
    <property type="component" value="Unassembled WGS sequence"/>
</dbReference>
<accession>A0A8X6JZE9</accession>